<feature type="domain" description="GRF-type" evidence="7">
    <location>
        <begin position="79"/>
        <end position="120"/>
    </location>
</feature>
<feature type="coiled-coil region" evidence="5">
    <location>
        <begin position="129"/>
        <end position="156"/>
    </location>
</feature>
<organism evidence="8">
    <name type="scientific">Triticum aestivum</name>
    <name type="common">Wheat</name>
    <dbReference type="NCBI Taxonomy" id="4565"/>
    <lineage>
        <taxon>Eukaryota</taxon>
        <taxon>Viridiplantae</taxon>
        <taxon>Streptophyta</taxon>
        <taxon>Embryophyta</taxon>
        <taxon>Tracheophyta</taxon>
        <taxon>Spermatophyta</taxon>
        <taxon>Magnoliopsida</taxon>
        <taxon>Liliopsida</taxon>
        <taxon>Poales</taxon>
        <taxon>Poaceae</taxon>
        <taxon>BOP clade</taxon>
        <taxon>Pooideae</taxon>
        <taxon>Triticodae</taxon>
        <taxon>Triticeae</taxon>
        <taxon>Triticinae</taxon>
        <taxon>Triticum</taxon>
    </lineage>
</organism>
<evidence type="ECO:0000313" key="9">
    <source>
        <dbReference type="Proteomes" id="UP000019116"/>
    </source>
</evidence>
<feature type="transmembrane region" description="Helical" evidence="6">
    <location>
        <begin position="172"/>
        <end position="195"/>
    </location>
</feature>
<keyword evidence="6" id="KW-0812">Transmembrane</keyword>
<proteinExistence type="predicted"/>
<evidence type="ECO:0000256" key="2">
    <source>
        <dbReference type="ARBA" id="ARBA00022771"/>
    </source>
</evidence>
<feature type="transmembrane region" description="Helical" evidence="6">
    <location>
        <begin position="6"/>
        <end position="25"/>
    </location>
</feature>
<dbReference type="Gramene" id="TraesCLE_scaffold_017926_01G000100.1">
    <property type="protein sequence ID" value="TraesCLE_scaffold_017926_01G000100.1"/>
    <property type="gene ID" value="TraesCLE_scaffold_017926_01G000100"/>
</dbReference>
<dbReference type="Gramene" id="TraesWEE_scaffold_003937_01G000100.1">
    <property type="protein sequence ID" value="TraesWEE_scaffold_003937_01G000100.1"/>
    <property type="gene ID" value="TraesWEE_scaffold_003937_01G000100"/>
</dbReference>
<dbReference type="AlphaFoldDB" id="A0A3B6PJZ5"/>
<evidence type="ECO:0000259" key="7">
    <source>
        <dbReference type="PROSITE" id="PS51999"/>
    </source>
</evidence>
<dbReference type="Proteomes" id="UP000019116">
    <property type="component" value="Chromosome 6B"/>
</dbReference>
<reference evidence="8" key="1">
    <citation type="submission" date="2018-08" db="EMBL/GenBank/DDBJ databases">
        <authorList>
            <person name="Rossello M."/>
        </authorList>
    </citation>
    <scope>NUCLEOTIDE SEQUENCE [LARGE SCALE GENOMIC DNA]</scope>
    <source>
        <strain evidence="8">cv. Chinese Spring</strain>
    </source>
</reference>
<evidence type="ECO:0000313" key="8">
    <source>
        <dbReference type="EnsemblPlants" id="TraesCS6B02G229800.1"/>
    </source>
</evidence>
<dbReference type="GO" id="GO:0008270">
    <property type="term" value="F:zinc ion binding"/>
    <property type="evidence" value="ECO:0007669"/>
    <property type="project" value="UniProtKB-KW"/>
</dbReference>
<dbReference type="PANTHER" id="PTHR35163">
    <property type="entry name" value="OS02G0467300 PROTEIN"/>
    <property type="match status" value="1"/>
</dbReference>
<keyword evidence="3" id="KW-0862">Zinc</keyword>
<dbReference type="Gramene" id="TraesNOR6B03G03568770.1">
    <property type="protein sequence ID" value="TraesNOR6B03G03568770.1"/>
    <property type="gene ID" value="TraesNOR6B03G03568770"/>
</dbReference>
<dbReference type="InterPro" id="IPR010666">
    <property type="entry name" value="Znf_GRF"/>
</dbReference>
<keyword evidence="6" id="KW-0472">Membrane</keyword>
<sequence length="196" mass="22224">MRVSSPDGFGAAALACIATTMVVVAEHLPKVIKRQVYYGSESSCQESNLSPDLEHDSRLPQHEFDSEFCSTEKYQKLSCVHGHTPARRVCMEGFYIGRRFLSCPLEGYEACAFVNWLDEERHGRARSVITKFIEDNVKLKKKLADLECTFSTMKQERINHKQQMKARDKKELACVVVVVTLAMFYALFAIMIGGFV</sequence>
<evidence type="ECO:0000256" key="6">
    <source>
        <dbReference type="SAM" id="Phobius"/>
    </source>
</evidence>
<dbReference type="Gramene" id="TraesCS6B02G229800.1">
    <property type="protein sequence ID" value="TraesCS6B02G229800.1"/>
    <property type="gene ID" value="TraesCS6B02G229800"/>
</dbReference>
<evidence type="ECO:0000256" key="4">
    <source>
        <dbReference type="PROSITE-ProRule" id="PRU01343"/>
    </source>
</evidence>
<name>A0A3B6PJZ5_WHEAT</name>
<keyword evidence="5" id="KW-0175">Coiled coil</keyword>
<evidence type="ECO:0000256" key="3">
    <source>
        <dbReference type="ARBA" id="ARBA00022833"/>
    </source>
</evidence>
<dbReference type="Gramene" id="TraesCS6B03G0649800.1">
    <property type="protein sequence ID" value="TraesCS6B03G0649800.1.CDS"/>
    <property type="gene ID" value="TraesCS6B03G0649800"/>
</dbReference>
<dbReference type="SMR" id="A0A3B6PJZ5"/>
<accession>A0A3B6PJZ5</accession>
<dbReference type="EnsemblPlants" id="TraesCS6B02G229800.1">
    <property type="protein sequence ID" value="TraesCS6B02G229800.1"/>
    <property type="gene ID" value="TraesCS6B02G229800"/>
</dbReference>
<dbReference type="PANTHER" id="PTHR35163:SF12">
    <property type="entry name" value="OS05G0134500 PROTEIN"/>
    <property type="match status" value="1"/>
</dbReference>
<dbReference type="PROSITE" id="PS51999">
    <property type="entry name" value="ZF_GRF"/>
    <property type="match status" value="1"/>
</dbReference>
<keyword evidence="2 4" id="KW-0863">Zinc-finger</keyword>
<keyword evidence="1" id="KW-0479">Metal-binding</keyword>
<keyword evidence="6" id="KW-1133">Transmembrane helix</keyword>
<evidence type="ECO:0000256" key="1">
    <source>
        <dbReference type="ARBA" id="ARBA00022723"/>
    </source>
</evidence>
<protein>
    <recommendedName>
        <fullName evidence="7">GRF-type domain-containing protein</fullName>
    </recommendedName>
</protein>
<evidence type="ECO:0000256" key="5">
    <source>
        <dbReference type="SAM" id="Coils"/>
    </source>
</evidence>
<reference evidence="8" key="2">
    <citation type="submission" date="2018-10" db="UniProtKB">
        <authorList>
            <consortium name="EnsemblPlants"/>
        </authorList>
    </citation>
    <scope>IDENTIFICATION</scope>
</reference>
<keyword evidence="9" id="KW-1185">Reference proteome</keyword>